<dbReference type="RefSeq" id="WP_011590885.1">
    <property type="nucleotide sequence ID" value="NC_008261.1"/>
</dbReference>
<dbReference type="PANTHER" id="PTHR42798">
    <property type="entry name" value="LIPOPROTEIN-RELEASING SYSTEM ATP-BINDING PROTEIN LOLD"/>
    <property type="match status" value="1"/>
</dbReference>
<dbReference type="Proteomes" id="UP000001823">
    <property type="component" value="Chromosome"/>
</dbReference>
<dbReference type="PROSITE" id="PS50893">
    <property type="entry name" value="ABC_TRANSPORTER_2"/>
    <property type="match status" value="1"/>
</dbReference>
<dbReference type="PANTHER" id="PTHR42798:SF6">
    <property type="entry name" value="CELL DIVISION ATP-BINDING PROTEIN FTSE"/>
    <property type="match status" value="1"/>
</dbReference>
<dbReference type="GO" id="GO:0022857">
    <property type="term" value="F:transmembrane transporter activity"/>
    <property type="evidence" value="ECO:0007669"/>
    <property type="project" value="UniProtKB-ARBA"/>
</dbReference>
<keyword evidence="4 6" id="KW-0067">ATP-binding</keyword>
<evidence type="ECO:0000256" key="3">
    <source>
        <dbReference type="ARBA" id="ARBA00022741"/>
    </source>
</evidence>
<dbReference type="FunFam" id="3.40.50.300:FF:000032">
    <property type="entry name" value="Export ABC transporter ATP-binding protein"/>
    <property type="match status" value="1"/>
</dbReference>
<dbReference type="CDD" id="cd03255">
    <property type="entry name" value="ABC_MJ0796_LolCDE_FtsE"/>
    <property type="match status" value="1"/>
</dbReference>
<dbReference type="InterPro" id="IPR003439">
    <property type="entry name" value="ABC_transporter-like_ATP-bd"/>
</dbReference>
<comment type="similarity">
    <text evidence="1">Belongs to the ABC transporter superfamily.</text>
</comment>
<dbReference type="Pfam" id="PF00005">
    <property type="entry name" value="ABC_tran"/>
    <property type="match status" value="1"/>
</dbReference>
<protein>
    <submittedName>
        <fullName evidence="6">ABC transporter, ATP-binding protein</fullName>
    </submittedName>
</protein>
<accession>A0A0H2YUL1</accession>
<dbReference type="HOGENOM" id="CLU_000604_1_22_9"/>
<dbReference type="GO" id="GO:0098796">
    <property type="term" value="C:membrane protein complex"/>
    <property type="evidence" value="ECO:0007669"/>
    <property type="project" value="UniProtKB-ARBA"/>
</dbReference>
<keyword evidence="7" id="KW-1185">Reference proteome</keyword>
<dbReference type="GO" id="GO:0005524">
    <property type="term" value="F:ATP binding"/>
    <property type="evidence" value="ECO:0007669"/>
    <property type="project" value="UniProtKB-KW"/>
</dbReference>
<evidence type="ECO:0000256" key="4">
    <source>
        <dbReference type="ARBA" id="ARBA00022840"/>
    </source>
</evidence>
<reference evidence="6 7" key="1">
    <citation type="journal article" date="2006" name="Genome Res.">
        <title>Skewed genomic variability in strains of the toxigenic bacterial pathogen, Clostridium perfringens.</title>
        <authorList>
            <person name="Myers G.S."/>
            <person name="Rasko D.A."/>
            <person name="Cheung J.K."/>
            <person name="Ravel J."/>
            <person name="Seshadri R."/>
            <person name="Deboy R.T."/>
            <person name="Ren Q."/>
            <person name="Varga J."/>
            <person name="Awad M.M."/>
            <person name="Brinkac L.M."/>
            <person name="Daugherty S.C."/>
            <person name="Haft D.H."/>
            <person name="Dodson R.J."/>
            <person name="Madupu R."/>
            <person name="Nelson W.C."/>
            <person name="Rosovitz M.J."/>
            <person name="Sullivan S.A."/>
            <person name="Khouri H."/>
            <person name="Dimitrov G.I."/>
            <person name="Watkins K.L."/>
            <person name="Mulligan S."/>
            <person name="Benton J."/>
            <person name="Radune D."/>
            <person name="Fisher D.J."/>
            <person name="Atkins H.S."/>
            <person name="Hiscox T."/>
            <person name="Jost B.H."/>
            <person name="Billington S.J."/>
            <person name="Songer J.G."/>
            <person name="McClane B.A."/>
            <person name="Titball R.W."/>
            <person name="Rood J.I."/>
            <person name="Melville S.B."/>
            <person name="Paulsen I.T."/>
        </authorList>
    </citation>
    <scope>NUCLEOTIDE SEQUENCE [LARGE SCALE GENOMIC DNA]</scope>
    <source>
        <strain evidence="7">ATCC 13124 / DSM 756 / JCM 1290 / NCIMB 6125 / NCTC 8237 / S 107 / Type A</strain>
    </source>
</reference>
<evidence type="ECO:0000256" key="1">
    <source>
        <dbReference type="ARBA" id="ARBA00005417"/>
    </source>
</evidence>
<keyword evidence="2" id="KW-0813">Transport</keyword>
<name>A0A0H2YUL1_CLOP1</name>
<dbReference type="PROSITE" id="PS00211">
    <property type="entry name" value="ABC_TRANSPORTER_1"/>
    <property type="match status" value="1"/>
</dbReference>
<dbReference type="GO" id="GO:0016887">
    <property type="term" value="F:ATP hydrolysis activity"/>
    <property type="evidence" value="ECO:0007669"/>
    <property type="project" value="InterPro"/>
</dbReference>
<dbReference type="AlphaFoldDB" id="A0A0H2YUL1"/>
<proteinExistence type="inferred from homology"/>
<dbReference type="InterPro" id="IPR027417">
    <property type="entry name" value="P-loop_NTPase"/>
</dbReference>
<dbReference type="InterPro" id="IPR017871">
    <property type="entry name" value="ABC_transporter-like_CS"/>
</dbReference>
<keyword evidence="3" id="KW-0547">Nucleotide-binding</keyword>
<sequence>MLSNIVEVIKLNKYYSLGKEKFHALKDVNLEIEQGDFVMIMGKSGSGKTTLMNLLGLLDSFEDGTYKFNNIDVSKLKEDQKADIRNKYMGFIFQQFHLINSMTIGSNVELPLLYNEKSIPRKKREELIDKYLEMVGLSEKKNQLPLELSGGQQQRVAIARALINNPYVIFADEPTGALDSNTSTEIMEILKKLNEDNKTIIMVTHDEDLTKYANKIIRVKDGVITKGEDYVSN</sequence>
<evidence type="ECO:0000313" key="6">
    <source>
        <dbReference type="EMBL" id="ABG84785.1"/>
    </source>
</evidence>
<dbReference type="InterPro" id="IPR003593">
    <property type="entry name" value="AAA+_ATPase"/>
</dbReference>
<dbReference type="eggNOG" id="COG1136">
    <property type="taxonomic scope" value="Bacteria"/>
</dbReference>
<dbReference type="InterPro" id="IPR017911">
    <property type="entry name" value="MacB-like_ATP-bd"/>
</dbReference>
<dbReference type="PaxDb" id="195103-CPF_1792"/>
<evidence type="ECO:0000256" key="2">
    <source>
        <dbReference type="ARBA" id="ARBA00022448"/>
    </source>
</evidence>
<organism evidence="6 7">
    <name type="scientific">Clostridium perfringens (strain ATCC 13124 / DSM 756 / JCM 1290 / NCIMB 6125 / NCTC 8237 / Type A)</name>
    <dbReference type="NCBI Taxonomy" id="195103"/>
    <lineage>
        <taxon>Bacteria</taxon>
        <taxon>Bacillati</taxon>
        <taxon>Bacillota</taxon>
        <taxon>Clostridia</taxon>
        <taxon>Eubacteriales</taxon>
        <taxon>Clostridiaceae</taxon>
        <taxon>Clostridium</taxon>
    </lineage>
</organism>
<dbReference type="STRING" id="195103.CPF_1792"/>
<dbReference type="KEGG" id="cpf:CPF_1792"/>
<evidence type="ECO:0000313" key="7">
    <source>
        <dbReference type="Proteomes" id="UP000001823"/>
    </source>
</evidence>
<feature type="domain" description="ABC transporter" evidence="5">
    <location>
        <begin position="6"/>
        <end position="231"/>
    </location>
</feature>
<evidence type="ECO:0000259" key="5">
    <source>
        <dbReference type="PROSITE" id="PS50893"/>
    </source>
</evidence>
<gene>
    <name evidence="6" type="ordered locus">CPF_1792</name>
</gene>
<dbReference type="SUPFAM" id="SSF52540">
    <property type="entry name" value="P-loop containing nucleoside triphosphate hydrolases"/>
    <property type="match status" value="1"/>
</dbReference>
<dbReference type="EMBL" id="CP000246">
    <property type="protein sequence ID" value="ABG84785.1"/>
    <property type="molecule type" value="Genomic_DNA"/>
</dbReference>
<dbReference type="SMART" id="SM00382">
    <property type="entry name" value="AAA"/>
    <property type="match status" value="1"/>
</dbReference>
<dbReference type="Gene3D" id="3.40.50.300">
    <property type="entry name" value="P-loop containing nucleotide triphosphate hydrolases"/>
    <property type="match status" value="1"/>
</dbReference>